<dbReference type="GO" id="GO:0006226">
    <property type="term" value="P:dUMP biosynthetic process"/>
    <property type="evidence" value="ECO:0007669"/>
    <property type="project" value="UniProtKB-UniRule"/>
</dbReference>
<evidence type="ECO:0000259" key="7">
    <source>
        <dbReference type="Pfam" id="PF00692"/>
    </source>
</evidence>
<keyword evidence="6" id="KW-0460">Magnesium</keyword>
<evidence type="ECO:0000313" key="9">
    <source>
        <dbReference type="Proteomes" id="UP000740883"/>
    </source>
</evidence>
<evidence type="ECO:0000313" key="8">
    <source>
        <dbReference type="EMBL" id="KAF9762609.1"/>
    </source>
</evidence>
<comment type="pathway">
    <text evidence="1 6">Pyrimidine metabolism; dUMP biosynthesis; dUMP from dCTP (dUTP route): step 2/2.</text>
</comment>
<dbReference type="InterPro" id="IPR033704">
    <property type="entry name" value="dUTPase_trimeric"/>
</dbReference>
<name>A0A9P6KZ54_9MICR</name>
<evidence type="ECO:0000256" key="1">
    <source>
        <dbReference type="ARBA" id="ARBA00005142"/>
    </source>
</evidence>
<dbReference type="GO" id="GO:0000287">
    <property type="term" value="F:magnesium ion binding"/>
    <property type="evidence" value="ECO:0007669"/>
    <property type="project" value="UniProtKB-UniRule"/>
</dbReference>
<dbReference type="PANTHER" id="PTHR11241:SF0">
    <property type="entry name" value="DEOXYURIDINE 5'-TRIPHOSPHATE NUCLEOTIDOHYDROLASE"/>
    <property type="match status" value="1"/>
</dbReference>
<gene>
    <name evidence="8" type="primary">DUT1_1</name>
    <name evidence="8" type="ORF">NGRA_1904</name>
</gene>
<evidence type="ECO:0000256" key="5">
    <source>
        <dbReference type="ARBA" id="ARBA00023080"/>
    </source>
</evidence>
<dbReference type="InterPro" id="IPR036157">
    <property type="entry name" value="dUTPase-like_sf"/>
</dbReference>
<comment type="similarity">
    <text evidence="2 6">Belongs to the dUTPase family.</text>
</comment>
<dbReference type="AlphaFoldDB" id="A0A9P6KZ54"/>
<comment type="catalytic activity">
    <reaction evidence="6">
        <text>dUTP + H2O = dUMP + diphosphate + H(+)</text>
        <dbReference type="Rhea" id="RHEA:10248"/>
        <dbReference type="ChEBI" id="CHEBI:15377"/>
        <dbReference type="ChEBI" id="CHEBI:15378"/>
        <dbReference type="ChEBI" id="CHEBI:33019"/>
        <dbReference type="ChEBI" id="CHEBI:61555"/>
        <dbReference type="ChEBI" id="CHEBI:246422"/>
        <dbReference type="EC" id="3.6.1.23"/>
    </reaction>
</comment>
<keyword evidence="4 6" id="KW-0378">Hydrolase</keyword>
<dbReference type="SUPFAM" id="SSF51283">
    <property type="entry name" value="dUTPase-like"/>
    <property type="match status" value="1"/>
</dbReference>
<dbReference type="OrthoDB" id="10261072at2759"/>
<keyword evidence="9" id="KW-1185">Reference proteome</keyword>
<dbReference type="CDD" id="cd07557">
    <property type="entry name" value="trimeric_dUTPase"/>
    <property type="match status" value="1"/>
</dbReference>
<feature type="domain" description="dUTPase-like" evidence="7">
    <location>
        <begin position="15"/>
        <end position="143"/>
    </location>
</feature>
<dbReference type="InterPro" id="IPR029054">
    <property type="entry name" value="dUTPase-like"/>
</dbReference>
<comment type="caution">
    <text evidence="8">The sequence shown here is derived from an EMBL/GenBank/DDBJ whole genome shotgun (WGS) entry which is preliminary data.</text>
</comment>
<organism evidence="8 9">
    <name type="scientific">Nosema granulosis</name>
    <dbReference type="NCBI Taxonomy" id="83296"/>
    <lineage>
        <taxon>Eukaryota</taxon>
        <taxon>Fungi</taxon>
        <taxon>Fungi incertae sedis</taxon>
        <taxon>Microsporidia</taxon>
        <taxon>Nosematidae</taxon>
        <taxon>Nosema</taxon>
    </lineage>
</organism>
<proteinExistence type="inferred from homology"/>
<dbReference type="EC" id="3.6.1.23" evidence="6"/>
<reference evidence="8 9" key="1">
    <citation type="journal article" date="2020" name="Genome Biol. Evol.">
        <title>Comparative genomics of strictly vertically transmitted, feminizing microsporidia endosymbionts of amphipod crustaceans.</title>
        <authorList>
            <person name="Cormier A."/>
            <person name="Chebbi M.A."/>
            <person name="Giraud I."/>
            <person name="Wattier R."/>
            <person name="Teixeira M."/>
            <person name="Gilbert C."/>
            <person name="Rigaud T."/>
            <person name="Cordaux R."/>
        </authorList>
    </citation>
    <scope>NUCLEOTIDE SEQUENCE [LARGE SCALE GENOMIC DNA]</scope>
    <source>
        <strain evidence="8 9">Ou3-Ou53</strain>
    </source>
</reference>
<comment type="function">
    <text evidence="6">Involved in nucleotide metabolism via production of dUMP, the immediate precursor of thymidine nucleotides, and decreases the intracellular concentration of dUTP so that uracil cannot be incorporated into DNA.</text>
</comment>
<protein>
    <recommendedName>
        <fullName evidence="6">Deoxyuridine 5'-triphosphate nucleotidohydrolase</fullName>
        <shortName evidence="6">dUTPase</shortName>
        <ecNumber evidence="6">3.6.1.23</ecNumber>
    </recommendedName>
    <alternativeName>
        <fullName evidence="6">dUTP pyrophosphatase</fullName>
    </alternativeName>
</protein>
<sequence length="145" mass="15637">MTSNETIKIRKLDSKAKAPARHSDGAAGYDLCSLEGGSIQPNQIGRVRTGLSFSISEDLVGVVFGRSGLGLKHGLTVVDTRVYPRNSEELVISVLNTSNSVFEYTAGYRIAQIVFIQTTCMPIEFVEEMDTTLRGESGFGSTGVN</sequence>
<dbReference type="EMBL" id="SBJO01000152">
    <property type="protein sequence ID" value="KAF9762609.1"/>
    <property type="molecule type" value="Genomic_DNA"/>
</dbReference>
<dbReference type="PANTHER" id="PTHR11241">
    <property type="entry name" value="DEOXYURIDINE 5'-TRIPHOSPHATE NUCLEOTIDOHYDROLASE"/>
    <property type="match status" value="1"/>
</dbReference>
<dbReference type="GO" id="GO:0046081">
    <property type="term" value="P:dUTP catabolic process"/>
    <property type="evidence" value="ECO:0007669"/>
    <property type="project" value="UniProtKB-UniRule"/>
</dbReference>
<evidence type="ECO:0000256" key="3">
    <source>
        <dbReference type="ARBA" id="ARBA00011233"/>
    </source>
</evidence>
<evidence type="ECO:0000256" key="6">
    <source>
        <dbReference type="RuleBase" id="RU367024"/>
    </source>
</evidence>
<keyword evidence="5 6" id="KW-0546">Nucleotide metabolism</keyword>
<comment type="subunit">
    <text evidence="3 6">Homotrimer.</text>
</comment>
<dbReference type="GO" id="GO:0004170">
    <property type="term" value="F:dUTP diphosphatase activity"/>
    <property type="evidence" value="ECO:0007669"/>
    <property type="project" value="UniProtKB-UniRule"/>
</dbReference>
<dbReference type="Pfam" id="PF00692">
    <property type="entry name" value="dUTPase"/>
    <property type="match status" value="1"/>
</dbReference>
<dbReference type="Proteomes" id="UP000740883">
    <property type="component" value="Unassembled WGS sequence"/>
</dbReference>
<dbReference type="Gene3D" id="2.70.40.10">
    <property type="match status" value="1"/>
</dbReference>
<accession>A0A9P6KZ54</accession>
<dbReference type="InterPro" id="IPR008181">
    <property type="entry name" value="dUTPase"/>
</dbReference>
<evidence type="ECO:0000256" key="2">
    <source>
        <dbReference type="ARBA" id="ARBA00006581"/>
    </source>
</evidence>
<evidence type="ECO:0000256" key="4">
    <source>
        <dbReference type="ARBA" id="ARBA00022801"/>
    </source>
</evidence>
<comment type="cofactor">
    <cofactor evidence="6">
        <name>Mg(2+)</name>
        <dbReference type="ChEBI" id="CHEBI:18420"/>
    </cofactor>
</comment>
<keyword evidence="6" id="KW-0479">Metal-binding</keyword>